<sequence length="530" mass="60074">MLNGSAFRVANSLAAALEYLRATALFAGETALPIWIDAICINQADLAERSQQVAIMGSIYSGADCVLSWLGEPSRGGRYVWQGDEEQAPMSHGFPLIRAVSAYIDSRREDDALGWNDDTVLTEQDFQWMAQNPDCYVSNSERLAMNLRWNAIIKIDNATYWTRIWIVQEMALASSPHKHLIFCGTEHVNYQQLNDLHEFLRKVHDQRPARPSFVPPLLWGILAGRENMAFTMLNWVNYLREAASGASARILPQVSQHCACTEPRDAVYGLLAVVANSVVPDYSKPVAQVYQDWFADSLRRRRSSKLMDWSGIGHGFRNGHSIPSWIPVLHELSKEGHDSGMIRQLWSAEVDPWLDALQLEPPRIISDGLLRIHGVFLDTVSEVNFPLREDPSYERFARFCIDFSTRYNGHRYKTGLFLLEAVLAVLFQGHDNNKNKKLVLPLEPSNLLAVAFRLILMPAHSDTSQEAEDLKRTVDNNLFDVEDKEVKTSWIEASNSAIDSIEVLDGMRTLLRYLFLFGKNAFFLTHNGYL</sequence>
<reference evidence="2 3" key="1">
    <citation type="journal article" date="2024" name="IMA Fungus">
        <title>IMA Genome - F19 : A genome assembly and annotation guide to empower mycologists, including annotated draft genome sequences of Ceratocystis pirilliformis, Diaporthe australafricana, Fusarium ophioides, Paecilomyces lecythidis, and Sporothrix stenoceras.</title>
        <authorList>
            <person name="Aylward J."/>
            <person name="Wilson A.M."/>
            <person name="Visagie C.M."/>
            <person name="Spraker J."/>
            <person name="Barnes I."/>
            <person name="Buitendag C."/>
            <person name="Ceriani C."/>
            <person name="Del Mar Angel L."/>
            <person name="du Plessis D."/>
            <person name="Fuchs T."/>
            <person name="Gasser K."/>
            <person name="Kramer D."/>
            <person name="Li W."/>
            <person name="Munsamy K."/>
            <person name="Piso A."/>
            <person name="Price J.L."/>
            <person name="Sonnekus B."/>
            <person name="Thomas C."/>
            <person name="van der Nest A."/>
            <person name="van Dijk A."/>
            <person name="van Heerden A."/>
            <person name="van Vuuren N."/>
            <person name="Yilmaz N."/>
            <person name="Duong T.A."/>
            <person name="van der Merwe N.A."/>
            <person name="Wingfield M.J."/>
            <person name="Wingfield B.D."/>
        </authorList>
    </citation>
    <scope>NUCLEOTIDE SEQUENCE [LARGE SCALE GENOMIC DNA]</scope>
    <source>
        <strain evidence="2 3">CMW 18300</strain>
    </source>
</reference>
<evidence type="ECO:0000313" key="3">
    <source>
        <dbReference type="Proteomes" id="UP001583177"/>
    </source>
</evidence>
<comment type="caution">
    <text evidence="2">The sequence shown here is derived from an EMBL/GenBank/DDBJ whole genome shotgun (WGS) entry which is preliminary data.</text>
</comment>
<feature type="non-terminal residue" evidence="2">
    <location>
        <position position="530"/>
    </location>
</feature>
<feature type="domain" description="Heterokaryon incompatibility" evidence="1">
    <location>
        <begin position="3"/>
        <end position="169"/>
    </location>
</feature>
<proteinExistence type="predicted"/>
<evidence type="ECO:0000259" key="1">
    <source>
        <dbReference type="Pfam" id="PF06985"/>
    </source>
</evidence>
<accession>A0ABR3XH39</accession>
<name>A0ABR3XH39_9PEZI</name>
<dbReference type="PANTHER" id="PTHR24148">
    <property type="entry name" value="ANKYRIN REPEAT DOMAIN-CONTAINING PROTEIN 39 HOMOLOG-RELATED"/>
    <property type="match status" value="1"/>
</dbReference>
<dbReference type="EMBL" id="JAWRVE010000020">
    <property type="protein sequence ID" value="KAL1875267.1"/>
    <property type="molecule type" value="Genomic_DNA"/>
</dbReference>
<gene>
    <name evidence="2" type="ORF">Daus18300_003338</name>
</gene>
<dbReference type="Proteomes" id="UP001583177">
    <property type="component" value="Unassembled WGS sequence"/>
</dbReference>
<organism evidence="2 3">
    <name type="scientific">Diaporthe australafricana</name>
    <dbReference type="NCBI Taxonomy" id="127596"/>
    <lineage>
        <taxon>Eukaryota</taxon>
        <taxon>Fungi</taxon>
        <taxon>Dikarya</taxon>
        <taxon>Ascomycota</taxon>
        <taxon>Pezizomycotina</taxon>
        <taxon>Sordariomycetes</taxon>
        <taxon>Sordariomycetidae</taxon>
        <taxon>Diaporthales</taxon>
        <taxon>Diaporthaceae</taxon>
        <taxon>Diaporthe</taxon>
    </lineage>
</organism>
<dbReference type="PANTHER" id="PTHR24148:SF64">
    <property type="entry name" value="HETEROKARYON INCOMPATIBILITY DOMAIN-CONTAINING PROTEIN"/>
    <property type="match status" value="1"/>
</dbReference>
<protein>
    <recommendedName>
        <fullName evidence="1">Heterokaryon incompatibility domain-containing protein</fullName>
    </recommendedName>
</protein>
<dbReference type="InterPro" id="IPR052895">
    <property type="entry name" value="HetReg/Transcr_Mod"/>
</dbReference>
<keyword evidence="3" id="KW-1185">Reference proteome</keyword>
<dbReference type="InterPro" id="IPR010730">
    <property type="entry name" value="HET"/>
</dbReference>
<evidence type="ECO:0000313" key="2">
    <source>
        <dbReference type="EMBL" id="KAL1875267.1"/>
    </source>
</evidence>
<dbReference type="Pfam" id="PF06985">
    <property type="entry name" value="HET"/>
    <property type="match status" value="1"/>
</dbReference>